<organism evidence="1 2">
    <name type="scientific">Alteribacillus iranensis</name>
    <dbReference type="NCBI Taxonomy" id="930128"/>
    <lineage>
        <taxon>Bacteria</taxon>
        <taxon>Bacillati</taxon>
        <taxon>Bacillota</taxon>
        <taxon>Bacilli</taxon>
        <taxon>Bacillales</taxon>
        <taxon>Bacillaceae</taxon>
        <taxon>Alteribacillus</taxon>
    </lineage>
</organism>
<gene>
    <name evidence="1" type="ORF">SAMN05192532_103234</name>
</gene>
<proteinExistence type="predicted"/>
<dbReference type="AlphaFoldDB" id="A0A1I2CVW6"/>
<dbReference type="EMBL" id="FONT01000003">
    <property type="protein sequence ID" value="SFE72352.1"/>
    <property type="molecule type" value="Genomic_DNA"/>
</dbReference>
<name>A0A1I2CVW6_9BACI</name>
<keyword evidence="2" id="KW-1185">Reference proteome</keyword>
<protein>
    <submittedName>
        <fullName evidence="1">Uncharacterized protein</fullName>
    </submittedName>
</protein>
<accession>A0A1I2CVW6</accession>
<evidence type="ECO:0000313" key="1">
    <source>
        <dbReference type="EMBL" id="SFE72352.1"/>
    </source>
</evidence>
<dbReference type="STRING" id="930128.SAMN05192532_103234"/>
<evidence type="ECO:0000313" key="2">
    <source>
        <dbReference type="Proteomes" id="UP000199516"/>
    </source>
</evidence>
<sequence>MSLLKKSVRRAVESLQTPGGESTAMHFFRKWRREVGRLIFLSLMILEHDIIVRRRFHSITLCCNNALTQICINALN</sequence>
<dbReference type="Proteomes" id="UP000199516">
    <property type="component" value="Unassembled WGS sequence"/>
</dbReference>
<reference evidence="1 2" key="1">
    <citation type="submission" date="2016-10" db="EMBL/GenBank/DDBJ databases">
        <authorList>
            <person name="de Groot N.N."/>
        </authorList>
    </citation>
    <scope>NUCLEOTIDE SEQUENCE [LARGE SCALE GENOMIC DNA]</scope>
    <source>
        <strain evidence="1 2">DSM 23995</strain>
    </source>
</reference>